<accession>A0A1G8RL44</accession>
<dbReference type="Pfam" id="PF01344">
    <property type="entry name" value="Kelch_1"/>
    <property type="match status" value="1"/>
</dbReference>
<evidence type="ECO:0000313" key="2">
    <source>
        <dbReference type="EMBL" id="SDJ17632.1"/>
    </source>
</evidence>
<organism evidence="2 3">
    <name type="scientific">Alteribacillus bidgolensis</name>
    <dbReference type="NCBI Taxonomy" id="930129"/>
    <lineage>
        <taxon>Bacteria</taxon>
        <taxon>Bacillati</taxon>
        <taxon>Bacillota</taxon>
        <taxon>Bacilli</taxon>
        <taxon>Bacillales</taxon>
        <taxon>Bacillaceae</taxon>
        <taxon>Alteribacillus</taxon>
    </lineage>
</organism>
<dbReference type="RefSeq" id="WP_091588309.1">
    <property type="nucleotide sequence ID" value="NZ_FNDU01000029.1"/>
</dbReference>
<dbReference type="Pfam" id="PF25852">
    <property type="entry name" value="DUF6242_C"/>
    <property type="match status" value="1"/>
</dbReference>
<gene>
    <name evidence="2" type="ORF">SAMN05216352_1295</name>
</gene>
<reference evidence="2 3" key="1">
    <citation type="submission" date="2016-10" db="EMBL/GenBank/DDBJ databases">
        <authorList>
            <person name="de Groot N.N."/>
        </authorList>
    </citation>
    <scope>NUCLEOTIDE SEQUENCE [LARGE SCALE GENOMIC DNA]</scope>
    <source>
        <strain evidence="3">P4B,CCM 7963,CECT 7998,DSM 25260,IBRC-M 10614,KCTC 13821</strain>
    </source>
</reference>
<dbReference type="SUPFAM" id="SSF117281">
    <property type="entry name" value="Kelch motif"/>
    <property type="match status" value="1"/>
</dbReference>
<proteinExistence type="predicted"/>
<dbReference type="Proteomes" id="UP000199017">
    <property type="component" value="Unassembled WGS sequence"/>
</dbReference>
<dbReference type="STRING" id="930129.SAMN05216352_1295"/>
<dbReference type="EMBL" id="FNDU01000029">
    <property type="protein sequence ID" value="SDJ17632.1"/>
    <property type="molecule type" value="Genomic_DNA"/>
</dbReference>
<dbReference type="Gene3D" id="2.120.10.80">
    <property type="entry name" value="Kelch-type beta propeller"/>
    <property type="match status" value="2"/>
</dbReference>
<dbReference type="InterPro" id="IPR006652">
    <property type="entry name" value="Kelch_1"/>
</dbReference>
<dbReference type="InterPro" id="IPR015915">
    <property type="entry name" value="Kelch-typ_b-propeller"/>
</dbReference>
<dbReference type="AlphaFoldDB" id="A0A1G8RL44"/>
<dbReference type="InterPro" id="IPR011043">
    <property type="entry name" value="Gal_Oxase/kelch_b-propeller"/>
</dbReference>
<evidence type="ECO:0000259" key="1">
    <source>
        <dbReference type="Pfam" id="PF25852"/>
    </source>
</evidence>
<feature type="domain" description="DUF6242" evidence="1">
    <location>
        <begin position="40"/>
        <end position="144"/>
    </location>
</feature>
<evidence type="ECO:0000313" key="3">
    <source>
        <dbReference type="Proteomes" id="UP000199017"/>
    </source>
</evidence>
<protein>
    <submittedName>
        <fullName evidence="2">Kelch motif-containing protein</fullName>
    </submittedName>
</protein>
<dbReference type="OrthoDB" id="9759709at2"/>
<dbReference type="SUPFAM" id="SSF50965">
    <property type="entry name" value="Galactose oxidase, central domain"/>
    <property type="match status" value="1"/>
</dbReference>
<sequence length="392" mass="44825">MIKKLIGESDRRSMSLTFATALVLVLTLFVTITNSKAVQAEEAHWQKATDHIGIPEGHIQKSIIFDDKMWLFGIYDYNEMDSRAAIWSSDDGEEWQLETDFTEDEGPILKDIDNVVVFDNKLWVIGWTGIWSSEDSVHWQQLKDRDNMDWPMTTGFSAAAYDGKLWVAGGYHDGVTNEVWVSEDGIHWEQATEEADWSPRNSPNLFEFADKLWLIGDVKGQSDVWYSEDGVNWHQTTEDAGWPQRRHPSVTTSDDGIWVTGGSDVTGEGLVYNDVWFSPEGKEWKKVTEEAAWGPRFEHASIVYDDKLWVMGGVDFNFDIGYQVSVHDVWYYNLIDEEEEITPPKAVPPEYKRRVDVGTKQGVIYQKKQNCTFRGKSKGKCPSNEGKILNTK</sequence>
<name>A0A1G8RL44_9BACI</name>
<dbReference type="InterPro" id="IPR058667">
    <property type="entry name" value="DUF6242_C"/>
</dbReference>
<keyword evidence="3" id="KW-1185">Reference proteome</keyword>